<dbReference type="PANTHER" id="PTHR43168">
    <property type="entry name" value="50S RIBOSOMAL PROTEIN L33, CHLOROPLASTIC"/>
    <property type="match status" value="1"/>
</dbReference>
<comment type="subcellular location">
    <subcellularLocation>
        <location evidence="5">Plastid</location>
        <location evidence="5">Chloroplast</location>
    </subcellularLocation>
</comment>
<dbReference type="NCBIfam" id="NF001764">
    <property type="entry name" value="PRK00504.1"/>
    <property type="match status" value="1"/>
</dbReference>
<dbReference type="GO" id="GO:0005840">
    <property type="term" value="C:ribosome"/>
    <property type="evidence" value="ECO:0007669"/>
    <property type="project" value="UniProtKB-KW"/>
</dbReference>
<dbReference type="EMBL" id="AB367138">
    <property type="protein sequence ID" value="BAG50146.1"/>
    <property type="molecule type" value="Genomic_DNA"/>
</dbReference>
<gene>
    <name evidence="5 6" type="primary">rpl33</name>
</gene>
<dbReference type="HAMAP" id="MF_00294">
    <property type="entry name" value="Ribosomal_bL33"/>
    <property type="match status" value="1"/>
</dbReference>
<evidence type="ECO:0000256" key="2">
    <source>
        <dbReference type="ARBA" id="ARBA00022980"/>
    </source>
</evidence>
<keyword evidence="6" id="KW-0934">Plastid</keyword>
<dbReference type="Gene3D" id="2.20.28.120">
    <property type="entry name" value="Ribosomal protein L33"/>
    <property type="match status" value="1"/>
</dbReference>
<organism evidence="6">
    <name type="scientific">Takakia lepidozioides</name>
    <name type="common">Moss</name>
    <dbReference type="NCBI Taxonomy" id="37425"/>
    <lineage>
        <taxon>Eukaryota</taxon>
        <taxon>Viridiplantae</taxon>
        <taxon>Streptophyta</taxon>
        <taxon>Embryophyta</taxon>
        <taxon>Bryophyta</taxon>
        <taxon>Takakiophytina</taxon>
        <taxon>Takakiopsida</taxon>
        <taxon>Takakiales</taxon>
        <taxon>Takakiaceae</taxon>
        <taxon>Takakia</taxon>
    </lineage>
</organism>
<evidence type="ECO:0000256" key="5">
    <source>
        <dbReference type="HAMAP-Rule" id="MF_00294"/>
    </source>
</evidence>
<reference evidence="6" key="1">
    <citation type="journal article" date="2004" name="Hikobia">
        <title>Molecular evidence of an rpoA gene in the basal moss chloroplast genomes: rpoA is a useful molecular marker for phylogenetic analysis of mosses.</title>
        <authorList>
            <person name="Sugita M."/>
            <person name="Sugiura C."/>
            <person name="Arikawa T."/>
            <person name="Higuchi M."/>
        </authorList>
    </citation>
    <scope>NUCLEOTIDE SEQUENCE</scope>
</reference>
<dbReference type="GO" id="GO:0003735">
    <property type="term" value="F:structural constituent of ribosome"/>
    <property type="evidence" value="ECO:0007669"/>
    <property type="project" value="InterPro"/>
</dbReference>
<evidence type="ECO:0000256" key="3">
    <source>
        <dbReference type="ARBA" id="ARBA00023274"/>
    </source>
</evidence>
<dbReference type="GO" id="GO:0006412">
    <property type="term" value="P:translation"/>
    <property type="evidence" value="ECO:0007669"/>
    <property type="project" value="UniProtKB-UniRule"/>
</dbReference>
<evidence type="ECO:0000313" key="6">
    <source>
        <dbReference type="EMBL" id="BAG50146.1"/>
    </source>
</evidence>
<dbReference type="InterPro" id="IPR038584">
    <property type="entry name" value="Ribosomal_bL33_sf"/>
</dbReference>
<dbReference type="InterPro" id="IPR018264">
    <property type="entry name" value="Ribosomal_bL33_CS"/>
</dbReference>
<dbReference type="InterPro" id="IPR011332">
    <property type="entry name" value="Ribosomal_zn-bd"/>
</dbReference>
<dbReference type="PANTHER" id="PTHR43168:SF2">
    <property type="entry name" value="LARGE RIBOSOMAL SUBUNIT PROTEIN BL33C"/>
    <property type="match status" value="1"/>
</dbReference>
<name>B3IWG9_TAKLE</name>
<keyword evidence="6" id="KW-0150">Chloroplast</keyword>
<reference evidence="6" key="2">
    <citation type="journal article" date="2006" name="Biosci. Biotechnol. Biochem.">
        <title>Extensive RNA editing in transcripts from the psbB operon and rpoA gene of plastids from the enigmatic moss Takakia lepidozioides.</title>
        <authorList>
            <person name="Sugita M."/>
            <person name="Miyata Y."/>
            <person name="Maruyama K."/>
            <person name="Sugiura C."/>
            <person name="Arikawa T."/>
            <person name="Higuchi M."/>
        </authorList>
    </citation>
    <scope>NUCLEOTIDE SEQUENCE</scope>
</reference>
<dbReference type="NCBIfam" id="TIGR01023">
    <property type="entry name" value="rpmG_bact"/>
    <property type="match status" value="1"/>
</dbReference>
<dbReference type="AlphaFoldDB" id="B3IWG9"/>
<keyword evidence="2 5" id="KW-0689">Ribosomal protein</keyword>
<dbReference type="GO" id="GO:0009507">
    <property type="term" value="C:chloroplast"/>
    <property type="evidence" value="ECO:0007669"/>
    <property type="project" value="UniProtKB-SubCell"/>
</dbReference>
<dbReference type="Pfam" id="PF00471">
    <property type="entry name" value="Ribosomal_L33"/>
    <property type="match status" value="1"/>
</dbReference>
<dbReference type="InterPro" id="IPR001705">
    <property type="entry name" value="Ribosomal_bL33"/>
</dbReference>
<evidence type="ECO:0000256" key="4">
    <source>
        <dbReference type="ARBA" id="ARBA00035276"/>
    </source>
</evidence>
<accession>B3IWG9</accession>
<geneLocation type="chloroplast" evidence="6"/>
<dbReference type="EMBL" id="AB367141">
    <property type="protein sequence ID" value="BAG50153.1"/>
    <property type="molecule type" value="mRNA"/>
</dbReference>
<comment type="similarity">
    <text evidence="1 5">Belongs to the bacterial ribosomal protein bL33 family.</text>
</comment>
<sequence>MAKNRDVRVTITLECTSCAQNGEKIKLGVSRYTTKKNRRNTPTRLELKKFCPYCNKHTIHKEIKK</sequence>
<dbReference type="NCBIfam" id="NF001860">
    <property type="entry name" value="PRK00595.1"/>
    <property type="match status" value="1"/>
</dbReference>
<proteinExistence type="evidence at transcript level"/>
<dbReference type="GO" id="GO:1990904">
    <property type="term" value="C:ribonucleoprotein complex"/>
    <property type="evidence" value="ECO:0007669"/>
    <property type="project" value="UniProtKB-KW"/>
</dbReference>
<evidence type="ECO:0000256" key="1">
    <source>
        <dbReference type="ARBA" id="ARBA00007596"/>
    </source>
</evidence>
<reference evidence="6" key="4">
    <citation type="journal article" date="2008" name="Plant Biol.">
        <title>RNA editing in the anticodon of tRNALeu (CAA) occurs before group I intron splicing in plastids of a moss Takakia lepidozioides S. Hatt. &amp; Inoue.</title>
        <authorList>
            <person name="Miyata Y."/>
            <person name="Sugita C."/>
            <person name="Maruyama K."/>
            <person name="Sugita M."/>
        </authorList>
    </citation>
    <scope>NUCLEOTIDE SEQUENCE</scope>
</reference>
<keyword evidence="3 5" id="KW-0687">Ribonucleoprotein</keyword>
<protein>
    <recommendedName>
        <fullName evidence="4 5">Large ribosomal subunit protein bL33c</fullName>
    </recommendedName>
</protein>
<dbReference type="SUPFAM" id="SSF57829">
    <property type="entry name" value="Zn-binding ribosomal proteins"/>
    <property type="match status" value="1"/>
</dbReference>
<dbReference type="PROSITE" id="PS00582">
    <property type="entry name" value="RIBOSOMAL_L33"/>
    <property type="match status" value="1"/>
</dbReference>
<reference evidence="6" key="3">
    <citation type="journal article" date="2008" name="DNA Res.">
        <title>Characteristics and prediction of RNA editing sites in transcripts of the Moss Takakia lepidozioides chloroplast.</title>
        <authorList>
            <person name="Yura K."/>
            <person name="Miyata Y."/>
            <person name="Arikawa T."/>
            <person name="Higuchi M."/>
            <person name="Sugita M."/>
        </authorList>
    </citation>
    <scope>NUCLEOTIDE SEQUENCE</scope>
</reference>